<dbReference type="NCBIfam" id="TIGR00229">
    <property type="entry name" value="sensory_box"/>
    <property type="match status" value="1"/>
</dbReference>
<organism evidence="13 14">
    <name type="scientific">Brassica rapa subsp. trilocularis</name>
    <dbReference type="NCBI Taxonomy" id="1813537"/>
    <lineage>
        <taxon>Eukaryota</taxon>
        <taxon>Viridiplantae</taxon>
        <taxon>Streptophyta</taxon>
        <taxon>Embryophyta</taxon>
        <taxon>Tracheophyta</taxon>
        <taxon>Spermatophyta</taxon>
        <taxon>Magnoliopsida</taxon>
        <taxon>eudicotyledons</taxon>
        <taxon>Gunneridae</taxon>
        <taxon>Pentapetalae</taxon>
        <taxon>rosids</taxon>
        <taxon>malvids</taxon>
        <taxon>Brassicales</taxon>
        <taxon>Brassicaceae</taxon>
        <taxon>Brassiceae</taxon>
        <taxon>Brassica</taxon>
    </lineage>
</organism>
<dbReference type="InterPro" id="IPR000719">
    <property type="entry name" value="Prot_kinase_dom"/>
</dbReference>
<comment type="subcellular location">
    <subcellularLocation>
        <location evidence="1">Nucleus</location>
    </subcellularLocation>
</comment>
<dbReference type="PROSITE" id="PS50011">
    <property type="entry name" value="PROTEIN_KINASE_DOM"/>
    <property type="match status" value="1"/>
</dbReference>
<proteinExistence type="predicted"/>
<dbReference type="PROSITE" id="PS50113">
    <property type="entry name" value="PAC"/>
    <property type="match status" value="1"/>
</dbReference>
<comment type="caution">
    <text evidence="13">The sequence shown here is derived from an EMBL/GenBank/DDBJ whole genome shotgun (WGS) entry which is preliminary data.</text>
</comment>
<feature type="region of interest" description="Disordered" evidence="8">
    <location>
        <begin position="1175"/>
        <end position="1222"/>
    </location>
</feature>
<accession>A0ABQ7NZM8</accession>
<dbReference type="Pfam" id="PF07714">
    <property type="entry name" value="PK_Tyr_Ser-Thr"/>
    <property type="match status" value="1"/>
</dbReference>
<keyword evidence="14" id="KW-1185">Reference proteome</keyword>
<evidence type="ECO:0000259" key="10">
    <source>
        <dbReference type="PROSITE" id="PS50090"/>
    </source>
</evidence>
<dbReference type="InterPro" id="IPR009057">
    <property type="entry name" value="Homeodomain-like_sf"/>
</dbReference>
<dbReference type="InterPro" id="IPR001245">
    <property type="entry name" value="Ser-Thr/Tyr_kinase_cat_dom"/>
</dbReference>
<evidence type="ECO:0000259" key="9">
    <source>
        <dbReference type="PROSITE" id="PS50011"/>
    </source>
</evidence>
<feature type="region of interest" description="Disordered" evidence="8">
    <location>
        <begin position="919"/>
        <end position="976"/>
    </location>
</feature>
<dbReference type="SUPFAM" id="SSF56112">
    <property type="entry name" value="Protein kinase-like (PK-like)"/>
    <property type="match status" value="1"/>
</dbReference>
<feature type="region of interest" description="Disordered" evidence="8">
    <location>
        <begin position="1489"/>
        <end position="1508"/>
    </location>
</feature>
<feature type="region of interest" description="Disordered" evidence="8">
    <location>
        <begin position="1597"/>
        <end position="1619"/>
    </location>
</feature>
<feature type="domain" description="PAC" evidence="11">
    <location>
        <begin position="84"/>
        <end position="136"/>
    </location>
</feature>
<feature type="domain" description="Myb-like" evidence="10">
    <location>
        <begin position="1212"/>
        <end position="1263"/>
    </location>
</feature>
<feature type="domain" description="Myb-like" evidence="10">
    <location>
        <begin position="1316"/>
        <end position="1366"/>
    </location>
</feature>
<dbReference type="InterPro" id="IPR001005">
    <property type="entry name" value="SANT/Myb"/>
</dbReference>
<dbReference type="Pfam" id="PF00249">
    <property type="entry name" value="Myb_DNA-binding"/>
    <property type="match status" value="3"/>
</dbReference>
<dbReference type="PANTHER" id="PTHR44329">
    <property type="entry name" value="SERINE/THREONINE-PROTEIN KINASE TNNI3K-RELATED"/>
    <property type="match status" value="1"/>
</dbReference>
<name>A0ABQ7NZM8_BRACM</name>
<dbReference type="CDD" id="cd00167">
    <property type="entry name" value="SANT"/>
    <property type="match status" value="3"/>
</dbReference>
<dbReference type="InterPro" id="IPR000700">
    <property type="entry name" value="PAS-assoc_C"/>
</dbReference>
<protein>
    <submittedName>
        <fullName evidence="13">Uncharacterized protein</fullName>
    </submittedName>
</protein>
<feature type="compositionally biased region" description="Gly residues" evidence="8">
    <location>
        <begin position="743"/>
        <end position="756"/>
    </location>
</feature>
<evidence type="ECO:0000313" key="14">
    <source>
        <dbReference type="Proteomes" id="UP000823674"/>
    </source>
</evidence>
<evidence type="ECO:0000256" key="7">
    <source>
        <dbReference type="SAM" id="Coils"/>
    </source>
</evidence>
<dbReference type="SMART" id="SM00086">
    <property type="entry name" value="PAC"/>
    <property type="match status" value="2"/>
</dbReference>
<feature type="region of interest" description="Disordered" evidence="8">
    <location>
        <begin position="1429"/>
        <end position="1462"/>
    </location>
</feature>
<dbReference type="Gene3D" id="1.10.510.10">
    <property type="entry name" value="Transferase(Phosphotransferase) domain 1"/>
    <property type="match status" value="1"/>
</dbReference>
<sequence>MGRGDLRLNPLGGDTQVEILCNDWYVFRFQRDVIMIVPGMQCRKSNLVTPLKIVGQDPINVMVEDRDAAFAMNVAQRCVRGESWTGEFPVKSKSGKIFSAVTTCSPFYDDDGSLVGIISITSDIAPYLHSRISLSKSKQGETISSPARNSFASKLGINSHQPIQAALASKISDLASKVSNKVRSKMRGGESSATLSDGGTLDSHHSDHSVFGVTLSDHRDDAAPSGVSSPRGDFIQSPFGVFTCKDSTDGKTAIHKILPSKSEECLVNKDFSWPWKGNEQEGSKGRPAHYVRSWVHNDQEKDKSHQINPFSGAKSESNKPTIDEGGSLWSSSINANSTSNASSCGSTSSDSDCLEYEILWDDLKIKEQIGKGSCGTVYHGLWFGSDVAVKMFSKQEYSEEVMQSFRQEVSLMKRLKHPNVLLFMGAVSSPQHLCIVSEFLPRSSSHIALINLQWKSLPSTTEEHITIGLEAAYSPPIIHRDLKSSNLLVDRNCTVKVADFGLSCIKHETYLATKSGRGTPQWMAPEVLRNESANEKSDIYSFGVVLWELATGKIPWETLNSMQVIGAVGFMNQRLEIPKDIDPLWISLMESYVHISQLMLTLNQSVFLRSLVYSARQRYNAETYIPSTDGETKRSAKEVYNTVPSYFSRFDRTMETPPAEQLLKKILELEENQEHLKQEMSRLKVSTEIRQRSHSVSPHRPPRRNIGGDGGSSWRKSGAASFRHASPLRKDSRIQGPINLRAGVGGGPGGGDGGRSAGKFTDKQNAMAEKLYGYSAAEALGENPINVIADDRDAAFAMNIARRCVRGESWTGEFPVKSKSGERFSAVTTCSPFYDDDGTLIGIICITSNTAPYLNPRISLAKLKAEEGETSFVPARNSFASKLGLDSKEAVISKLGLDSDQPIQTAIASKISNLASKVSNKVRSKMRAGESSSATLSEGGSGDSHHSDHGGVFGATHSDHRDDAASSGASTPRGDFVQSPFGVFTCNEEKFHSKPFKDSSDESDEKPAIHKVLTSKAEEWMVKKGLSWPWKGNEQEGSKGRPTHSVWPWVQNGQGKDKTRQIIPSSVVKSESLAFESNKPATNNEGGSMWSSSLNATSTSSASSCGSTSSSVMNKIDDTDSDGLEYEILWEDLTIGEQIGQGSCGTVYHGLWFGSEVKMEDECVENKQSRAAASCSSVSEGSGGSSSFLKSPPSVASPPPTVSPTPRRTSGPIRRAKGGWTPEEDETLRQAVCKFNGKSWKKIAEFFPDRTEVQCLHRWQKVLNPDLIKGPWTQQEDEKIIELVEKYGPAKWSIISDSLPGRIGKQCRERWHNHLNPGINKDAWTPEEELALMNAHQVHGNKWAEIAKVLPGRTDNSIKNHWNSSLKKKSEFLLANGSLPPAAATNGVPSCFQRRLSVSVAQTSSGRTQINKPREEVAAASPMAGFEEYVRSSQLPKPEPSPENGYHLNNKKPQPEDHHMASEADKQRMYGYECGCSPSASSPVIFFTPPPPSREEYSSNGSAPRSPESFLREAARTFPNTPSIFRKRRRKAVVVPDNNKTDEEEAAKEVVDEKVNGISETLDCEEKENSGSNAYNLSPPYRIRSKRTAVFKSRQLEFISPEEEKVDDETKSSEKDKFA</sequence>
<dbReference type="Proteomes" id="UP000823674">
    <property type="component" value="Chromosome A01"/>
</dbReference>
<dbReference type="SMART" id="SM00717">
    <property type="entry name" value="SANT"/>
    <property type="match status" value="3"/>
</dbReference>
<feature type="domain" description="HTH myb-type" evidence="12">
    <location>
        <begin position="1264"/>
        <end position="1319"/>
    </location>
</feature>
<evidence type="ECO:0000256" key="2">
    <source>
        <dbReference type="ARBA" id="ARBA00022543"/>
    </source>
</evidence>
<dbReference type="SMART" id="SM00220">
    <property type="entry name" value="S_TKc"/>
    <property type="match status" value="1"/>
</dbReference>
<dbReference type="InterPro" id="IPR035965">
    <property type="entry name" value="PAS-like_dom_sf"/>
</dbReference>
<dbReference type="Gene3D" id="3.30.450.20">
    <property type="entry name" value="PAS domain"/>
    <property type="match status" value="2"/>
</dbReference>
<dbReference type="PROSITE" id="PS50090">
    <property type="entry name" value="MYB_LIKE"/>
    <property type="match status" value="3"/>
</dbReference>
<dbReference type="PROSITE" id="PS00108">
    <property type="entry name" value="PROTEIN_KINASE_ST"/>
    <property type="match status" value="1"/>
</dbReference>
<dbReference type="PANTHER" id="PTHR44329:SF256">
    <property type="entry name" value="PAS DOMAIN-CONTAINING PROTEIN TYROSINE KINASE FAMILY PROTEIN"/>
    <property type="match status" value="1"/>
</dbReference>
<evidence type="ECO:0000256" key="1">
    <source>
        <dbReference type="ARBA" id="ARBA00004123"/>
    </source>
</evidence>
<evidence type="ECO:0000313" key="13">
    <source>
        <dbReference type="EMBL" id="KAG5416297.1"/>
    </source>
</evidence>
<dbReference type="CDD" id="cd13999">
    <property type="entry name" value="STKc_MAP3K-like"/>
    <property type="match status" value="1"/>
</dbReference>
<keyword evidence="6" id="KW-0539">Nucleus</keyword>
<dbReference type="InterPro" id="IPR017930">
    <property type="entry name" value="Myb_dom"/>
</dbReference>
<feature type="domain" description="HTH myb-type" evidence="12">
    <location>
        <begin position="1217"/>
        <end position="1263"/>
    </location>
</feature>
<evidence type="ECO:0000259" key="11">
    <source>
        <dbReference type="PROSITE" id="PS50113"/>
    </source>
</evidence>
<dbReference type="SUPFAM" id="SSF46689">
    <property type="entry name" value="Homeodomain-like"/>
    <property type="match status" value="2"/>
</dbReference>
<reference evidence="13 14" key="1">
    <citation type="submission" date="2021-03" db="EMBL/GenBank/DDBJ databases">
        <authorList>
            <person name="King G.J."/>
            <person name="Bancroft I."/>
            <person name="Baten A."/>
            <person name="Bloomfield J."/>
            <person name="Borpatragohain P."/>
            <person name="He Z."/>
            <person name="Irish N."/>
            <person name="Irwin J."/>
            <person name="Liu K."/>
            <person name="Mauleon R.P."/>
            <person name="Moore J."/>
            <person name="Morris R."/>
            <person name="Ostergaard L."/>
            <person name="Wang B."/>
            <person name="Wells R."/>
        </authorList>
    </citation>
    <scope>NUCLEOTIDE SEQUENCE [LARGE SCALE GENOMIC DNA]</scope>
    <source>
        <strain evidence="13">R-o-18</strain>
        <tissue evidence="13">Leaf</tissue>
    </source>
</reference>
<evidence type="ECO:0000256" key="5">
    <source>
        <dbReference type="ARBA" id="ARBA00023170"/>
    </source>
</evidence>
<gene>
    <name evidence="13" type="primary">A01g511000.1_BraROA</name>
    <name evidence="13" type="ORF">IGI04_003864</name>
</gene>
<dbReference type="InterPro" id="IPR000014">
    <property type="entry name" value="PAS"/>
</dbReference>
<evidence type="ECO:0000256" key="8">
    <source>
        <dbReference type="SAM" id="MobiDB-lite"/>
    </source>
</evidence>
<dbReference type="InterPro" id="IPR013767">
    <property type="entry name" value="PAS_fold"/>
</dbReference>
<evidence type="ECO:0000256" key="4">
    <source>
        <dbReference type="ARBA" id="ARBA00022991"/>
    </source>
</evidence>
<feature type="compositionally biased region" description="Low complexity" evidence="8">
    <location>
        <begin position="1175"/>
        <end position="1194"/>
    </location>
</feature>
<evidence type="ECO:0000256" key="6">
    <source>
        <dbReference type="ARBA" id="ARBA00023242"/>
    </source>
</evidence>
<feature type="domain" description="Protein kinase" evidence="9">
    <location>
        <begin position="363"/>
        <end position="689"/>
    </location>
</feature>
<feature type="compositionally biased region" description="Basic and acidic residues" evidence="8">
    <location>
        <begin position="1608"/>
        <end position="1619"/>
    </location>
</feature>
<keyword evidence="5" id="KW-0675">Receptor</keyword>
<keyword evidence="7" id="KW-0175">Coiled coil</keyword>
<feature type="region of interest" description="Disordered" evidence="8">
    <location>
        <begin position="687"/>
        <end position="760"/>
    </location>
</feature>
<keyword evidence="3" id="KW-0716">Sensory transduction</keyword>
<dbReference type="PROSITE" id="PS51294">
    <property type="entry name" value="HTH_MYB"/>
    <property type="match status" value="3"/>
</dbReference>
<dbReference type="InterPro" id="IPR051681">
    <property type="entry name" value="Ser/Thr_Kinases-Pseudokinases"/>
</dbReference>
<feature type="region of interest" description="Disordered" evidence="8">
    <location>
        <begin position="297"/>
        <end position="329"/>
    </location>
</feature>
<feature type="region of interest" description="Disordered" evidence="8">
    <location>
        <begin position="182"/>
        <end position="208"/>
    </location>
</feature>
<dbReference type="Pfam" id="PF13426">
    <property type="entry name" value="PAS_9"/>
    <property type="match status" value="1"/>
</dbReference>
<dbReference type="InterPro" id="IPR008271">
    <property type="entry name" value="Ser/Thr_kinase_AS"/>
</dbReference>
<dbReference type="Gene3D" id="1.10.10.60">
    <property type="entry name" value="Homeodomain-like"/>
    <property type="match status" value="3"/>
</dbReference>
<dbReference type="InterPro" id="IPR001610">
    <property type="entry name" value="PAC"/>
</dbReference>
<feature type="region of interest" description="Disordered" evidence="8">
    <location>
        <begin position="1403"/>
        <end position="1422"/>
    </location>
</feature>
<feature type="domain" description="Myb-like" evidence="10">
    <location>
        <begin position="1264"/>
        <end position="1315"/>
    </location>
</feature>
<dbReference type="Gene3D" id="3.30.200.20">
    <property type="entry name" value="Phosphorylase Kinase, domain 1"/>
    <property type="match status" value="2"/>
</dbReference>
<evidence type="ECO:0000256" key="3">
    <source>
        <dbReference type="ARBA" id="ARBA00022606"/>
    </source>
</evidence>
<keyword evidence="2" id="KW-0600">Photoreceptor protein</keyword>
<feature type="domain" description="HTH myb-type" evidence="12">
    <location>
        <begin position="1320"/>
        <end position="1370"/>
    </location>
</feature>
<dbReference type="SUPFAM" id="SSF55785">
    <property type="entry name" value="PYP-like sensor domain (PAS domain)"/>
    <property type="match status" value="2"/>
</dbReference>
<feature type="compositionally biased region" description="Polar residues" evidence="8">
    <location>
        <begin position="306"/>
        <end position="320"/>
    </location>
</feature>
<keyword evidence="4" id="KW-0157">Chromophore</keyword>
<dbReference type="EMBL" id="JADBGQ010000001">
    <property type="protein sequence ID" value="KAG5416297.1"/>
    <property type="molecule type" value="Genomic_DNA"/>
</dbReference>
<dbReference type="InterPro" id="IPR011009">
    <property type="entry name" value="Kinase-like_dom_sf"/>
</dbReference>
<dbReference type="Pfam" id="PF00989">
    <property type="entry name" value="PAS"/>
    <property type="match status" value="1"/>
</dbReference>
<feature type="coiled-coil region" evidence="7">
    <location>
        <begin position="659"/>
        <end position="686"/>
    </location>
</feature>
<feature type="region of interest" description="Disordered" evidence="8">
    <location>
        <begin position="1031"/>
        <end position="1059"/>
    </location>
</feature>
<evidence type="ECO:0000259" key="12">
    <source>
        <dbReference type="PROSITE" id="PS51294"/>
    </source>
</evidence>
<feature type="compositionally biased region" description="Basic and acidic residues" evidence="8">
    <location>
        <begin position="1453"/>
        <end position="1462"/>
    </location>
</feature>